<dbReference type="EMBL" id="JAYKXN010000002">
    <property type="protein sequence ID" value="KAK7310492.1"/>
    <property type="molecule type" value="Genomic_DNA"/>
</dbReference>
<keyword evidence="3" id="KW-1185">Reference proteome</keyword>
<gene>
    <name evidence="2" type="ORF">RJT34_08045</name>
</gene>
<evidence type="ECO:0000313" key="2">
    <source>
        <dbReference type="EMBL" id="KAK7310492.1"/>
    </source>
</evidence>
<protein>
    <submittedName>
        <fullName evidence="2">Uncharacterized protein</fullName>
    </submittedName>
</protein>
<comment type="caution">
    <text evidence="2">The sequence shown here is derived from an EMBL/GenBank/DDBJ whole genome shotgun (WGS) entry which is preliminary data.</text>
</comment>
<evidence type="ECO:0000313" key="3">
    <source>
        <dbReference type="Proteomes" id="UP001359559"/>
    </source>
</evidence>
<feature type="region of interest" description="Disordered" evidence="1">
    <location>
        <begin position="1"/>
        <end position="42"/>
    </location>
</feature>
<evidence type="ECO:0000256" key="1">
    <source>
        <dbReference type="SAM" id="MobiDB-lite"/>
    </source>
</evidence>
<organism evidence="2 3">
    <name type="scientific">Clitoria ternatea</name>
    <name type="common">Butterfly pea</name>
    <dbReference type="NCBI Taxonomy" id="43366"/>
    <lineage>
        <taxon>Eukaryota</taxon>
        <taxon>Viridiplantae</taxon>
        <taxon>Streptophyta</taxon>
        <taxon>Embryophyta</taxon>
        <taxon>Tracheophyta</taxon>
        <taxon>Spermatophyta</taxon>
        <taxon>Magnoliopsida</taxon>
        <taxon>eudicotyledons</taxon>
        <taxon>Gunneridae</taxon>
        <taxon>Pentapetalae</taxon>
        <taxon>rosids</taxon>
        <taxon>fabids</taxon>
        <taxon>Fabales</taxon>
        <taxon>Fabaceae</taxon>
        <taxon>Papilionoideae</taxon>
        <taxon>50 kb inversion clade</taxon>
        <taxon>NPAAA clade</taxon>
        <taxon>indigoferoid/millettioid clade</taxon>
        <taxon>Phaseoleae</taxon>
        <taxon>Clitoria</taxon>
    </lineage>
</organism>
<accession>A0AAN9K6J0</accession>
<sequence length="98" mass="11420">MEEEEQRSEERRGLSVARGSVGPGDVVRSGGGRRWRQRESSDSSLMENGFVFLFVLMKRVMKLWRRSVEVAEYRENKRKKMMKGVLLVGNQIRIGFLE</sequence>
<dbReference type="Proteomes" id="UP001359559">
    <property type="component" value="Unassembled WGS sequence"/>
</dbReference>
<dbReference type="AlphaFoldDB" id="A0AAN9K6J0"/>
<proteinExistence type="predicted"/>
<name>A0AAN9K6J0_CLITE</name>
<reference evidence="2 3" key="1">
    <citation type="submission" date="2024-01" db="EMBL/GenBank/DDBJ databases">
        <title>The genomes of 5 underutilized Papilionoideae crops provide insights into root nodulation and disease resistance.</title>
        <authorList>
            <person name="Yuan L."/>
        </authorList>
    </citation>
    <scope>NUCLEOTIDE SEQUENCE [LARGE SCALE GENOMIC DNA]</scope>
    <source>
        <strain evidence="2">LY-2023</strain>
        <tissue evidence="2">Leaf</tissue>
    </source>
</reference>